<name>A0ABV2N7D8_9HYPH</name>
<keyword evidence="7" id="KW-1185">Reference proteome</keyword>
<dbReference type="PROSITE" id="PS51077">
    <property type="entry name" value="HTH_ICLR"/>
    <property type="match status" value="1"/>
</dbReference>
<dbReference type="InterPro" id="IPR005471">
    <property type="entry name" value="Tscrpt_reg_IclR_N"/>
</dbReference>
<evidence type="ECO:0000256" key="2">
    <source>
        <dbReference type="ARBA" id="ARBA00023125"/>
    </source>
</evidence>
<dbReference type="Gene3D" id="3.30.450.40">
    <property type="match status" value="1"/>
</dbReference>
<evidence type="ECO:0000313" key="7">
    <source>
        <dbReference type="Proteomes" id="UP001549076"/>
    </source>
</evidence>
<evidence type="ECO:0000256" key="3">
    <source>
        <dbReference type="ARBA" id="ARBA00023163"/>
    </source>
</evidence>
<feature type="domain" description="HTH iclR-type" evidence="4">
    <location>
        <begin position="13"/>
        <end position="75"/>
    </location>
</feature>
<organism evidence="6 7">
    <name type="scientific">Aquamicrobium terrae</name>
    <dbReference type="NCBI Taxonomy" id="1324945"/>
    <lineage>
        <taxon>Bacteria</taxon>
        <taxon>Pseudomonadati</taxon>
        <taxon>Pseudomonadota</taxon>
        <taxon>Alphaproteobacteria</taxon>
        <taxon>Hyphomicrobiales</taxon>
        <taxon>Phyllobacteriaceae</taxon>
        <taxon>Aquamicrobium</taxon>
    </lineage>
</organism>
<keyword evidence="3" id="KW-0804">Transcription</keyword>
<protein>
    <submittedName>
        <fullName evidence="6">DNA-binding IclR family transcriptional regulator</fullName>
    </submittedName>
</protein>
<dbReference type="RefSeq" id="WP_354199646.1">
    <property type="nucleotide sequence ID" value="NZ_JBEPML010000028.1"/>
</dbReference>
<dbReference type="SUPFAM" id="SSF55781">
    <property type="entry name" value="GAF domain-like"/>
    <property type="match status" value="1"/>
</dbReference>
<dbReference type="GO" id="GO:0003677">
    <property type="term" value="F:DNA binding"/>
    <property type="evidence" value="ECO:0007669"/>
    <property type="project" value="UniProtKB-KW"/>
</dbReference>
<dbReference type="InterPro" id="IPR029016">
    <property type="entry name" value="GAF-like_dom_sf"/>
</dbReference>
<feature type="domain" description="IclR-ED" evidence="5">
    <location>
        <begin position="76"/>
        <end position="259"/>
    </location>
</feature>
<dbReference type="PROSITE" id="PS51078">
    <property type="entry name" value="ICLR_ED"/>
    <property type="match status" value="1"/>
</dbReference>
<evidence type="ECO:0000313" key="6">
    <source>
        <dbReference type="EMBL" id="MET3794735.1"/>
    </source>
</evidence>
<keyword evidence="1" id="KW-0805">Transcription regulation</keyword>
<dbReference type="InterPro" id="IPR014757">
    <property type="entry name" value="Tscrpt_reg_IclR_C"/>
</dbReference>
<dbReference type="InterPro" id="IPR036390">
    <property type="entry name" value="WH_DNA-bd_sf"/>
</dbReference>
<evidence type="ECO:0000259" key="5">
    <source>
        <dbReference type="PROSITE" id="PS51078"/>
    </source>
</evidence>
<reference evidence="6 7" key="1">
    <citation type="submission" date="2024-06" db="EMBL/GenBank/DDBJ databases">
        <title>Genomic Encyclopedia of Type Strains, Phase IV (KMG-IV): sequencing the most valuable type-strain genomes for metagenomic binning, comparative biology and taxonomic classification.</title>
        <authorList>
            <person name="Goeker M."/>
        </authorList>
    </citation>
    <scope>NUCLEOTIDE SEQUENCE [LARGE SCALE GENOMIC DNA]</scope>
    <source>
        <strain evidence="6 7">DSM 27865</strain>
    </source>
</reference>
<dbReference type="PANTHER" id="PTHR30136:SF34">
    <property type="entry name" value="TRANSCRIPTIONAL REGULATOR"/>
    <property type="match status" value="1"/>
</dbReference>
<dbReference type="Proteomes" id="UP001549076">
    <property type="component" value="Unassembled WGS sequence"/>
</dbReference>
<dbReference type="Pfam" id="PF01614">
    <property type="entry name" value="IclR_C"/>
    <property type="match status" value="1"/>
</dbReference>
<evidence type="ECO:0000259" key="4">
    <source>
        <dbReference type="PROSITE" id="PS51077"/>
    </source>
</evidence>
<dbReference type="Pfam" id="PF09339">
    <property type="entry name" value="HTH_IclR"/>
    <property type="match status" value="1"/>
</dbReference>
<evidence type="ECO:0000256" key="1">
    <source>
        <dbReference type="ARBA" id="ARBA00023015"/>
    </source>
</evidence>
<dbReference type="SUPFAM" id="SSF46785">
    <property type="entry name" value="Winged helix' DNA-binding domain"/>
    <property type="match status" value="1"/>
</dbReference>
<dbReference type="SMART" id="SM00346">
    <property type="entry name" value="HTH_ICLR"/>
    <property type="match status" value="1"/>
</dbReference>
<gene>
    <name evidence="6" type="ORF">ABID37_004975</name>
</gene>
<keyword evidence="2 6" id="KW-0238">DNA-binding</keyword>
<dbReference type="PANTHER" id="PTHR30136">
    <property type="entry name" value="HELIX-TURN-HELIX TRANSCRIPTIONAL REGULATOR, ICLR FAMILY"/>
    <property type="match status" value="1"/>
</dbReference>
<dbReference type="InterPro" id="IPR036388">
    <property type="entry name" value="WH-like_DNA-bd_sf"/>
</dbReference>
<comment type="caution">
    <text evidence="6">The sequence shown here is derived from an EMBL/GenBank/DDBJ whole genome shotgun (WGS) entry which is preliminary data.</text>
</comment>
<dbReference type="EMBL" id="JBEPML010000028">
    <property type="protein sequence ID" value="MET3794735.1"/>
    <property type="molecule type" value="Genomic_DNA"/>
</dbReference>
<accession>A0ABV2N7D8</accession>
<dbReference type="InterPro" id="IPR050707">
    <property type="entry name" value="HTH_MetabolicPath_Reg"/>
</dbReference>
<sequence length="271" mass="29324">MPQQHKNHERYLVPGLMRGLELLQSFDHETPALRLSELAQKVGMSRSSAFRIAYTLETMGFLERETNGTSYRLASKVLNLGFAYLDSQEIVDIARPALEELRNAINLTTHLAILEGREIVHLVRVAGNTPMTSNVAIGTRRPAYAAPLGRALLMDKSPAELRTIFGAGKLKKYTDFTPGDVAELAKLVAADAAQGYVISHGSFVPGGGSVAAPVRDRKGEIVAAINASGPVELFEPAAETKFVEKVLFAAGKISSRLGYDGMRKGRVSSET</sequence>
<dbReference type="Gene3D" id="1.10.10.10">
    <property type="entry name" value="Winged helix-like DNA-binding domain superfamily/Winged helix DNA-binding domain"/>
    <property type="match status" value="1"/>
</dbReference>
<proteinExistence type="predicted"/>